<evidence type="ECO:0000313" key="3">
    <source>
        <dbReference type="Proteomes" id="UP000238730"/>
    </source>
</evidence>
<organism evidence="2 3">
    <name type="scientific">Photobacterium angustum</name>
    <dbReference type="NCBI Taxonomy" id="661"/>
    <lineage>
        <taxon>Bacteria</taxon>
        <taxon>Pseudomonadati</taxon>
        <taxon>Pseudomonadota</taxon>
        <taxon>Gammaproteobacteria</taxon>
        <taxon>Vibrionales</taxon>
        <taxon>Vibrionaceae</taxon>
        <taxon>Photobacterium</taxon>
    </lineage>
</organism>
<sequence length="340" mass="38776">MSEQYQPTPESELRVRYNDITRGVYFIGTTPPKTSTPIEDVEGIADRLVDRIRDLAIDGLIVYDIQDEASRTNKPRPFPFKSTHDPRHYSSLLNKKTDRPVITYKSVVQSETEAFDEWLNEAWDEYRVRDMVLVGSPSAKNDVSLPLSTAYQTLAENRNDFFTGGIMIAERHAKKGNEHERLIEKYKQGCNFFISQAIYDTQATIDILTRYAIECKEQGLKPQRIILTFSPCGSAKTLEFIEWLGVSVPEATSLRILNAENPLHESIKMCCNSLNQILDAVVEYDLPLGLNIESLTNRKEEIDGSILLYKLLRSSMDSHLAKHEFRLLKRKARANKLASA</sequence>
<reference evidence="2 3" key="1">
    <citation type="submission" date="2016-12" db="EMBL/GenBank/DDBJ databases">
        <title>Diversity of luminous bacteria.</title>
        <authorList>
            <person name="Yoshizawa S."/>
            <person name="Kogure K."/>
        </authorList>
    </citation>
    <scope>NUCLEOTIDE SEQUENCE [LARGE SCALE GENOMIC DNA]</scope>
    <source>
        <strain evidence="2 3">LC1-200</strain>
    </source>
</reference>
<accession>A0A2S7VLT8</accession>
<dbReference type="Proteomes" id="UP000238730">
    <property type="component" value="Unassembled WGS sequence"/>
</dbReference>
<proteinExistence type="predicted"/>
<dbReference type="OrthoDB" id="4367389at2"/>
<comment type="caution">
    <text evidence="2">The sequence shown here is derived from an EMBL/GenBank/DDBJ whole genome shotgun (WGS) entry which is preliminary data.</text>
</comment>
<dbReference type="GO" id="GO:0035999">
    <property type="term" value="P:tetrahydrofolate interconversion"/>
    <property type="evidence" value="ECO:0007669"/>
    <property type="project" value="UniProtKB-UniPathway"/>
</dbReference>
<name>A0A2S7VLT8_PHOAN</name>
<dbReference type="GO" id="GO:0016491">
    <property type="term" value="F:oxidoreductase activity"/>
    <property type="evidence" value="ECO:0007669"/>
    <property type="project" value="UniProtKB-KW"/>
</dbReference>
<dbReference type="RefSeq" id="WP_105062439.1">
    <property type="nucleotide sequence ID" value="NZ_MSCJ01000003.1"/>
</dbReference>
<evidence type="ECO:0000256" key="1">
    <source>
        <dbReference type="ARBA" id="ARBA00023002"/>
    </source>
</evidence>
<dbReference type="SUPFAM" id="SSF51730">
    <property type="entry name" value="FAD-linked oxidoreductase"/>
    <property type="match status" value="1"/>
</dbReference>
<evidence type="ECO:0000313" key="2">
    <source>
        <dbReference type="EMBL" id="PQJ62650.1"/>
    </source>
</evidence>
<dbReference type="AlphaFoldDB" id="A0A2S7VLT8"/>
<dbReference type="InterPro" id="IPR029041">
    <property type="entry name" value="FAD-linked_oxidoreductase-like"/>
</dbReference>
<keyword evidence="1" id="KW-0560">Oxidoreductase</keyword>
<dbReference type="UniPathway" id="UPA00193"/>
<dbReference type="EMBL" id="MSCJ01000003">
    <property type="protein sequence ID" value="PQJ62650.1"/>
    <property type="molecule type" value="Genomic_DNA"/>
</dbReference>
<protein>
    <submittedName>
        <fullName evidence="2">Uncharacterized protein</fullName>
    </submittedName>
</protein>
<gene>
    <name evidence="2" type="ORF">BTO08_20710</name>
</gene>
<dbReference type="Gene3D" id="3.20.20.220">
    <property type="match status" value="1"/>
</dbReference>